<evidence type="ECO:0000313" key="1">
    <source>
        <dbReference type="EMBL" id="AHC94276.1"/>
    </source>
</evidence>
<organism evidence="1">
    <name type="scientific">Pea yellow stunt virus</name>
    <dbReference type="NCBI Taxonomy" id="1436892"/>
    <lineage>
        <taxon>Viruses</taxon>
        <taxon>Monodnaviria</taxon>
        <taxon>Shotokuvirae</taxon>
        <taxon>Cressdnaviricota</taxon>
        <taxon>Arfiviricetes</taxon>
        <taxon>Mulpavirales</taxon>
        <taxon>Nanoviridae</taxon>
        <taxon>Nanovirus</taxon>
        <taxon>Nanovirus flavipisi</taxon>
    </lineage>
</organism>
<dbReference type="EMBL" id="KC986815">
    <property type="protein sequence ID" value="AHC94276.1"/>
    <property type="molecule type" value="Genomic_DNA"/>
</dbReference>
<accession>V9VDF7</accession>
<protein>
    <submittedName>
        <fullName evidence="1">U2** protein</fullName>
    </submittedName>
</protein>
<sequence>MTDADCRVKVIPSDVVRLKEEQDAFWVSYQNYLRSSEDMLGEFCRYHGRRVSAYPKLPNHAPTRWLLKTKTIYDIRVKDCSLCCEEQTMKVVQKTEAYEALRDLYDFGNYRFQVYYTPRCKLDVIYE</sequence>
<gene>
    <name evidence="1" type="primary">U2**</name>
</gene>
<proteinExistence type="predicted"/>
<name>V9VDF7_9VIRU</name>
<reference evidence="1" key="1">
    <citation type="journal article" date="2014" name="J. Gen. Virol.">
        <title>Genome diversity and evidence of recombination and reassortment in nanoviruses from Europe.</title>
        <authorList>
            <person name="Grigoras I."/>
            <person name="Ginzo A.I."/>
            <person name="Martin D.P."/>
            <person name="Varsani A."/>
            <person name="Romero J."/>
            <person name="Mammadov A.Ch."/>
            <person name="Huseynova I.M."/>
            <person name="Aliyev J.A."/>
            <person name="Kheyr-Pour A."/>
            <person name="Huss H."/>
            <person name="Ziebell H."/>
            <person name="Timchenko T."/>
            <person name="Vetten H.J."/>
            <person name="Gronenborn B."/>
        </authorList>
    </citation>
    <scope>NUCLEOTIDE SEQUENCE</scope>
    <source>
        <strain evidence="1">Glinzendorf-Marchfeld_15</strain>
    </source>
</reference>